<protein>
    <submittedName>
        <fullName evidence="2">Uncharacterized protein</fullName>
    </submittedName>
</protein>
<accession>A0AAV7NSV8</accession>
<comment type="caution">
    <text evidence="2">The sequence shown here is derived from an EMBL/GenBank/DDBJ whole genome shotgun (WGS) entry which is preliminary data.</text>
</comment>
<evidence type="ECO:0000313" key="3">
    <source>
        <dbReference type="Proteomes" id="UP001066276"/>
    </source>
</evidence>
<keyword evidence="3" id="KW-1185">Reference proteome</keyword>
<organism evidence="2 3">
    <name type="scientific">Pleurodeles waltl</name>
    <name type="common">Iberian ribbed newt</name>
    <dbReference type="NCBI Taxonomy" id="8319"/>
    <lineage>
        <taxon>Eukaryota</taxon>
        <taxon>Metazoa</taxon>
        <taxon>Chordata</taxon>
        <taxon>Craniata</taxon>
        <taxon>Vertebrata</taxon>
        <taxon>Euteleostomi</taxon>
        <taxon>Amphibia</taxon>
        <taxon>Batrachia</taxon>
        <taxon>Caudata</taxon>
        <taxon>Salamandroidea</taxon>
        <taxon>Salamandridae</taxon>
        <taxon>Pleurodelinae</taxon>
        <taxon>Pleurodeles</taxon>
    </lineage>
</organism>
<dbReference type="AlphaFoldDB" id="A0AAV7NSV8"/>
<name>A0AAV7NSV8_PLEWA</name>
<sequence length="72" mass="7814">MRARSRGPGVTAVRRAAPRQAPQQARLRWSSPGPDDGPHSLPPPRRVLQVGDLPVPRLPPVSRGPLQVSAER</sequence>
<dbReference type="Proteomes" id="UP001066276">
    <property type="component" value="Chromosome 8"/>
</dbReference>
<evidence type="ECO:0000256" key="1">
    <source>
        <dbReference type="SAM" id="MobiDB-lite"/>
    </source>
</evidence>
<reference evidence="2" key="1">
    <citation type="journal article" date="2022" name="bioRxiv">
        <title>Sequencing and chromosome-scale assembly of the giantPleurodeles waltlgenome.</title>
        <authorList>
            <person name="Brown T."/>
            <person name="Elewa A."/>
            <person name="Iarovenko S."/>
            <person name="Subramanian E."/>
            <person name="Araus A.J."/>
            <person name="Petzold A."/>
            <person name="Susuki M."/>
            <person name="Suzuki K.-i.T."/>
            <person name="Hayashi T."/>
            <person name="Toyoda A."/>
            <person name="Oliveira C."/>
            <person name="Osipova E."/>
            <person name="Leigh N.D."/>
            <person name="Simon A."/>
            <person name="Yun M.H."/>
        </authorList>
    </citation>
    <scope>NUCLEOTIDE SEQUENCE</scope>
    <source>
        <strain evidence="2">20211129_DDA</strain>
        <tissue evidence="2">Liver</tissue>
    </source>
</reference>
<evidence type="ECO:0000313" key="2">
    <source>
        <dbReference type="EMBL" id="KAJ1118045.1"/>
    </source>
</evidence>
<dbReference type="EMBL" id="JANPWB010000012">
    <property type="protein sequence ID" value="KAJ1118045.1"/>
    <property type="molecule type" value="Genomic_DNA"/>
</dbReference>
<proteinExistence type="predicted"/>
<feature type="compositionally biased region" description="Low complexity" evidence="1">
    <location>
        <begin position="14"/>
        <end position="26"/>
    </location>
</feature>
<gene>
    <name evidence="2" type="ORF">NDU88_006240</name>
</gene>
<feature type="region of interest" description="Disordered" evidence="1">
    <location>
        <begin position="1"/>
        <end position="72"/>
    </location>
</feature>